<dbReference type="InterPro" id="IPR008266">
    <property type="entry name" value="Tyr_kinase_AS"/>
</dbReference>
<dbReference type="Pfam" id="PF07714">
    <property type="entry name" value="PK_Tyr_Ser-Thr"/>
    <property type="match status" value="1"/>
</dbReference>
<keyword evidence="5" id="KW-1185">Reference proteome</keyword>
<name>A0A9P7D2U1_9AGAM</name>
<protein>
    <submittedName>
        <fullName evidence="4">Kinase-like domain-containing protein</fullName>
    </submittedName>
</protein>
<dbReference type="EMBL" id="JABBWD010000023">
    <property type="protein sequence ID" value="KAG1777032.1"/>
    <property type="molecule type" value="Genomic_DNA"/>
</dbReference>
<dbReference type="PANTHER" id="PTHR44329:SF298">
    <property type="entry name" value="MIXED LINEAGE KINASE DOMAIN-LIKE PROTEIN"/>
    <property type="match status" value="1"/>
</dbReference>
<organism evidence="4 5">
    <name type="scientific">Suillus placidus</name>
    <dbReference type="NCBI Taxonomy" id="48579"/>
    <lineage>
        <taxon>Eukaryota</taxon>
        <taxon>Fungi</taxon>
        <taxon>Dikarya</taxon>
        <taxon>Basidiomycota</taxon>
        <taxon>Agaricomycotina</taxon>
        <taxon>Agaricomycetes</taxon>
        <taxon>Agaricomycetidae</taxon>
        <taxon>Boletales</taxon>
        <taxon>Suillineae</taxon>
        <taxon>Suillaceae</taxon>
        <taxon>Suillus</taxon>
    </lineage>
</organism>
<dbReference type="AlphaFoldDB" id="A0A9P7D2U1"/>
<dbReference type="PROSITE" id="PS50011">
    <property type="entry name" value="PROTEIN_KINASE_DOM"/>
    <property type="match status" value="1"/>
</dbReference>
<keyword evidence="4" id="KW-0808">Transferase</keyword>
<dbReference type="InterPro" id="IPR051681">
    <property type="entry name" value="Ser/Thr_Kinases-Pseudokinases"/>
</dbReference>
<dbReference type="GO" id="GO:0005524">
    <property type="term" value="F:ATP binding"/>
    <property type="evidence" value="ECO:0007669"/>
    <property type="project" value="UniProtKB-KW"/>
</dbReference>
<evidence type="ECO:0000313" key="5">
    <source>
        <dbReference type="Proteomes" id="UP000714275"/>
    </source>
</evidence>
<dbReference type="PROSITE" id="PS00109">
    <property type="entry name" value="PROTEIN_KINASE_TYR"/>
    <property type="match status" value="1"/>
</dbReference>
<gene>
    <name evidence="4" type="ORF">EV702DRAFT_300585</name>
</gene>
<keyword evidence="1" id="KW-0547">Nucleotide-binding</keyword>
<reference evidence="4" key="1">
    <citation type="journal article" date="2020" name="New Phytol.">
        <title>Comparative genomics reveals dynamic genome evolution in host specialist ectomycorrhizal fungi.</title>
        <authorList>
            <person name="Lofgren L.A."/>
            <person name="Nguyen N.H."/>
            <person name="Vilgalys R."/>
            <person name="Ruytinx J."/>
            <person name="Liao H.L."/>
            <person name="Branco S."/>
            <person name="Kuo A."/>
            <person name="LaButti K."/>
            <person name="Lipzen A."/>
            <person name="Andreopoulos W."/>
            <person name="Pangilinan J."/>
            <person name="Riley R."/>
            <person name="Hundley H."/>
            <person name="Na H."/>
            <person name="Barry K."/>
            <person name="Grigoriev I.V."/>
            <person name="Stajich J.E."/>
            <person name="Kennedy P.G."/>
        </authorList>
    </citation>
    <scope>NUCLEOTIDE SEQUENCE</scope>
    <source>
        <strain evidence="4">DOB743</strain>
    </source>
</reference>
<keyword evidence="4" id="KW-0418">Kinase</keyword>
<keyword evidence="2" id="KW-0067">ATP-binding</keyword>
<dbReference type="OrthoDB" id="4062651at2759"/>
<evidence type="ECO:0000256" key="2">
    <source>
        <dbReference type="ARBA" id="ARBA00022840"/>
    </source>
</evidence>
<dbReference type="InterPro" id="IPR001245">
    <property type="entry name" value="Ser-Thr/Tyr_kinase_cat_dom"/>
</dbReference>
<dbReference type="Proteomes" id="UP000714275">
    <property type="component" value="Unassembled WGS sequence"/>
</dbReference>
<evidence type="ECO:0000259" key="3">
    <source>
        <dbReference type="PROSITE" id="PS50011"/>
    </source>
</evidence>
<proteinExistence type="predicted"/>
<dbReference type="GO" id="GO:0004674">
    <property type="term" value="F:protein serine/threonine kinase activity"/>
    <property type="evidence" value="ECO:0007669"/>
    <property type="project" value="TreeGrafter"/>
</dbReference>
<sequence length="332" mass="37008">MDRPVTAHILDYTDRCRIDDLQEFVSEPTTLSISRPLAGPVDLTGQIFGTIGDYVAGGTFGNVYRCEWRQPYGPTVKVAVKALRFHTSEQDLRRFRRESTIWAHLVHDNIVRLVGTTEGFGLTTALVSPWFPDGDLLHMIAAQGAGLSIRSKLKLLHGIASGLDYLHRFPVVHGDITSSNVLIDVKDGEYKACLMDFGLSTVLGGLLDESTNEGSKIRHGAIRWTAPELLTPHDHPADLKPTTKHDMYSFGRVMFHVLTLVIPWHDINDFNIIQKIFSGEDVSRPETSDITDARWDQIEQCWSVDPSARPSASMALDFLKSELEALKQDVSA</sequence>
<evidence type="ECO:0000256" key="1">
    <source>
        <dbReference type="ARBA" id="ARBA00022741"/>
    </source>
</evidence>
<feature type="domain" description="Protein kinase" evidence="3">
    <location>
        <begin position="49"/>
        <end position="323"/>
    </location>
</feature>
<accession>A0A9P7D2U1</accession>
<dbReference type="Gene3D" id="1.10.510.10">
    <property type="entry name" value="Transferase(Phosphotransferase) domain 1"/>
    <property type="match status" value="1"/>
</dbReference>
<comment type="caution">
    <text evidence="4">The sequence shown here is derived from an EMBL/GenBank/DDBJ whole genome shotgun (WGS) entry which is preliminary data.</text>
</comment>
<dbReference type="PANTHER" id="PTHR44329">
    <property type="entry name" value="SERINE/THREONINE-PROTEIN KINASE TNNI3K-RELATED"/>
    <property type="match status" value="1"/>
</dbReference>
<evidence type="ECO:0000313" key="4">
    <source>
        <dbReference type="EMBL" id="KAG1777032.1"/>
    </source>
</evidence>
<dbReference type="InterPro" id="IPR011009">
    <property type="entry name" value="Kinase-like_dom_sf"/>
</dbReference>
<dbReference type="SUPFAM" id="SSF56112">
    <property type="entry name" value="Protein kinase-like (PK-like)"/>
    <property type="match status" value="1"/>
</dbReference>
<dbReference type="InterPro" id="IPR000719">
    <property type="entry name" value="Prot_kinase_dom"/>
</dbReference>